<evidence type="ECO:0000313" key="1">
    <source>
        <dbReference type="EMBL" id="SVB49437.1"/>
    </source>
</evidence>
<sequence>MKTADTAKYEYGCSILSTTEELSTRIYCMGII</sequence>
<reference evidence="1" key="1">
    <citation type="submission" date="2018-05" db="EMBL/GenBank/DDBJ databases">
        <authorList>
            <person name="Lanie J.A."/>
            <person name="Ng W.-L."/>
            <person name="Kazmierczak K.M."/>
            <person name="Andrzejewski T.M."/>
            <person name="Davidsen T.M."/>
            <person name="Wayne K.J."/>
            <person name="Tettelin H."/>
            <person name="Glass J.I."/>
            <person name="Rusch D."/>
            <person name="Podicherti R."/>
            <person name="Tsui H.-C.T."/>
            <person name="Winkler M.E."/>
        </authorList>
    </citation>
    <scope>NUCLEOTIDE SEQUENCE</scope>
</reference>
<protein>
    <submittedName>
        <fullName evidence="1">Uncharacterized protein</fullName>
    </submittedName>
</protein>
<dbReference type="AlphaFoldDB" id="A0A382EHT8"/>
<proteinExistence type="predicted"/>
<name>A0A382EHT8_9ZZZZ</name>
<organism evidence="1">
    <name type="scientific">marine metagenome</name>
    <dbReference type="NCBI Taxonomy" id="408172"/>
    <lineage>
        <taxon>unclassified sequences</taxon>
        <taxon>metagenomes</taxon>
        <taxon>ecological metagenomes</taxon>
    </lineage>
</organism>
<accession>A0A382EHT8</accession>
<dbReference type="EMBL" id="UINC01044244">
    <property type="protein sequence ID" value="SVB49437.1"/>
    <property type="molecule type" value="Genomic_DNA"/>
</dbReference>
<gene>
    <name evidence="1" type="ORF">METZ01_LOCUS202291</name>
</gene>